<keyword evidence="4 8" id="KW-0028">Amino-acid biosynthesis</keyword>
<dbReference type="InterPro" id="IPR016195">
    <property type="entry name" value="Pol/histidinol_Pase-like"/>
</dbReference>
<dbReference type="PANTHER" id="PTHR21039">
    <property type="entry name" value="HISTIDINOL PHOSPHATASE-RELATED"/>
    <property type="match status" value="1"/>
</dbReference>
<keyword evidence="5 8" id="KW-0378">Hydrolase</keyword>
<evidence type="ECO:0000259" key="9">
    <source>
        <dbReference type="Pfam" id="PF02811"/>
    </source>
</evidence>
<dbReference type="OrthoDB" id="6637113at2"/>
<evidence type="ECO:0000256" key="6">
    <source>
        <dbReference type="ARBA" id="ARBA00023102"/>
    </source>
</evidence>
<dbReference type="GO" id="GO:0005737">
    <property type="term" value="C:cytoplasm"/>
    <property type="evidence" value="ECO:0007669"/>
    <property type="project" value="TreeGrafter"/>
</dbReference>
<dbReference type="Pfam" id="PF02811">
    <property type="entry name" value="PHP"/>
    <property type="match status" value="1"/>
</dbReference>
<dbReference type="Proteomes" id="UP000321805">
    <property type="component" value="Chromosome"/>
</dbReference>
<evidence type="ECO:0000313" key="10">
    <source>
        <dbReference type="EMBL" id="QEC50107.1"/>
    </source>
</evidence>
<evidence type="ECO:0000256" key="3">
    <source>
        <dbReference type="ARBA" id="ARBA00013085"/>
    </source>
</evidence>
<evidence type="ECO:0000256" key="4">
    <source>
        <dbReference type="ARBA" id="ARBA00022605"/>
    </source>
</evidence>
<dbReference type="NCBIfam" id="TIGR01856">
    <property type="entry name" value="hisJ_fam"/>
    <property type="match status" value="1"/>
</dbReference>
<reference evidence="10 11" key="1">
    <citation type="journal article" date="2018" name="J. Microbiol.">
        <title>Baekduia soli gen. nov., sp. nov., a novel bacterium isolated from the soil of Baekdu Mountain and proposal of a novel family name, Baekduiaceae fam. nov.</title>
        <authorList>
            <person name="An D.S."/>
            <person name="Siddiqi M.Z."/>
            <person name="Kim K.H."/>
            <person name="Yu H.S."/>
            <person name="Im W.T."/>
        </authorList>
    </citation>
    <scope>NUCLEOTIDE SEQUENCE [LARGE SCALE GENOMIC DNA]</scope>
    <source>
        <strain evidence="10 11">BR7-21</strain>
    </source>
</reference>
<organism evidence="10 11">
    <name type="scientific">Baekduia soli</name>
    <dbReference type="NCBI Taxonomy" id="496014"/>
    <lineage>
        <taxon>Bacteria</taxon>
        <taxon>Bacillati</taxon>
        <taxon>Actinomycetota</taxon>
        <taxon>Thermoleophilia</taxon>
        <taxon>Solirubrobacterales</taxon>
        <taxon>Baekduiaceae</taxon>
        <taxon>Baekduia</taxon>
    </lineage>
</organism>
<evidence type="ECO:0000256" key="1">
    <source>
        <dbReference type="ARBA" id="ARBA00004970"/>
    </source>
</evidence>
<proteinExistence type="inferred from homology"/>
<name>A0A5B8UAQ5_9ACTN</name>
<evidence type="ECO:0000256" key="8">
    <source>
        <dbReference type="RuleBase" id="RU366003"/>
    </source>
</evidence>
<dbReference type="UniPathway" id="UPA00031">
    <property type="reaction ID" value="UER00013"/>
</dbReference>
<dbReference type="CDD" id="cd12110">
    <property type="entry name" value="PHP_HisPPase_Hisj_like"/>
    <property type="match status" value="1"/>
</dbReference>
<comment type="catalytic activity">
    <reaction evidence="7 8">
        <text>L-histidinol phosphate + H2O = L-histidinol + phosphate</text>
        <dbReference type="Rhea" id="RHEA:14465"/>
        <dbReference type="ChEBI" id="CHEBI:15377"/>
        <dbReference type="ChEBI" id="CHEBI:43474"/>
        <dbReference type="ChEBI" id="CHEBI:57699"/>
        <dbReference type="ChEBI" id="CHEBI:57980"/>
        <dbReference type="EC" id="3.1.3.15"/>
    </reaction>
</comment>
<dbReference type="NCBIfam" id="NF005596">
    <property type="entry name" value="PRK07328.1"/>
    <property type="match status" value="1"/>
</dbReference>
<keyword evidence="11" id="KW-1185">Reference proteome</keyword>
<dbReference type="KEGG" id="bsol:FSW04_22715"/>
<dbReference type="Gene3D" id="3.20.20.140">
    <property type="entry name" value="Metal-dependent hydrolases"/>
    <property type="match status" value="1"/>
</dbReference>
<dbReference type="RefSeq" id="WP_146922470.1">
    <property type="nucleotide sequence ID" value="NZ_CP042430.1"/>
</dbReference>
<dbReference type="GO" id="GO:0000105">
    <property type="term" value="P:L-histidine biosynthetic process"/>
    <property type="evidence" value="ECO:0007669"/>
    <property type="project" value="UniProtKB-UniRule"/>
</dbReference>
<dbReference type="EC" id="3.1.3.15" evidence="3 8"/>
<dbReference type="AlphaFoldDB" id="A0A5B8UAQ5"/>
<comment type="pathway">
    <text evidence="1 8">Amino-acid biosynthesis; L-histidine biosynthesis; L-histidine from 5-phospho-alpha-D-ribose 1-diphosphate: step 8/9.</text>
</comment>
<gene>
    <name evidence="10" type="ORF">FSW04_22715</name>
</gene>
<dbReference type="GO" id="GO:0004401">
    <property type="term" value="F:histidinol-phosphatase activity"/>
    <property type="evidence" value="ECO:0007669"/>
    <property type="project" value="UniProtKB-UniRule"/>
</dbReference>
<evidence type="ECO:0000256" key="5">
    <source>
        <dbReference type="ARBA" id="ARBA00022801"/>
    </source>
</evidence>
<evidence type="ECO:0000256" key="7">
    <source>
        <dbReference type="ARBA" id="ARBA00049158"/>
    </source>
</evidence>
<accession>A0A5B8UAQ5</accession>
<dbReference type="InterPro" id="IPR010140">
    <property type="entry name" value="Histidinol_P_phosphatase_HisJ"/>
</dbReference>
<protein>
    <recommendedName>
        <fullName evidence="3 8">Histidinol-phosphatase</fullName>
        <shortName evidence="8">HolPase</shortName>
        <ecNumber evidence="3 8">3.1.3.15</ecNumber>
    </recommendedName>
</protein>
<evidence type="ECO:0000256" key="2">
    <source>
        <dbReference type="ARBA" id="ARBA00009152"/>
    </source>
</evidence>
<keyword evidence="6 8" id="KW-0368">Histidine biosynthesis</keyword>
<evidence type="ECO:0000313" key="11">
    <source>
        <dbReference type="Proteomes" id="UP000321805"/>
    </source>
</evidence>
<feature type="domain" description="PHP" evidence="9">
    <location>
        <begin position="25"/>
        <end position="205"/>
    </location>
</feature>
<sequence>MLTDYHVHLRPDEPGTPAERHFTAENAERYREVAAERGIEELGVAEHVYRFTAALDVWQHPLWVQSAQDDLDRYCDFVRDETDLKLGIEADFVPGREERMRELLEERDFDFVVGSIHFLAEGALDYDKYDVWNSGRSADHIWRTYFTWLGELAATGMYDILAHPDLVKHWGREQRPWPEKDLRFYYDLAMEQIAESGIAIEVSTAGLRKPVGEIYPDAAFLEMIVDAGNPIALSSDAHTPDQLGYEYDKALELLDAVGITELAVFDRRARRLEPIG</sequence>
<dbReference type="EMBL" id="CP042430">
    <property type="protein sequence ID" value="QEC50107.1"/>
    <property type="molecule type" value="Genomic_DNA"/>
</dbReference>
<dbReference type="InterPro" id="IPR004013">
    <property type="entry name" value="PHP_dom"/>
</dbReference>
<comment type="similarity">
    <text evidence="2 8">Belongs to the PHP hydrolase family. HisK subfamily.</text>
</comment>
<dbReference type="PANTHER" id="PTHR21039:SF0">
    <property type="entry name" value="HISTIDINOL-PHOSPHATASE"/>
    <property type="match status" value="1"/>
</dbReference>
<dbReference type="SUPFAM" id="SSF89550">
    <property type="entry name" value="PHP domain-like"/>
    <property type="match status" value="1"/>
</dbReference>